<dbReference type="eggNOG" id="COG0619">
    <property type="taxonomic scope" value="Bacteria"/>
</dbReference>
<feature type="transmembrane region" description="Helical" evidence="10">
    <location>
        <begin position="774"/>
        <end position="793"/>
    </location>
</feature>
<feature type="transmembrane region" description="Helical" evidence="10">
    <location>
        <begin position="637"/>
        <end position="656"/>
    </location>
</feature>
<dbReference type="Gene3D" id="3.40.50.300">
    <property type="entry name" value="P-loop containing nucleotide triphosphate hydrolases"/>
    <property type="match status" value="2"/>
</dbReference>
<dbReference type="GO" id="GO:0042626">
    <property type="term" value="F:ATPase-coupled transmembrane transporter activity"/>
    <property type="evidence" value="ECO:0007669"/>
    <property type="project" value="TreeGrafter"/>
</dbReference>
<evidence type="ECO:0000256" key="6">
    <source>
        <dbReference type="ARBA" id="ARBA00022840"/>
    </source>
</evidence>
<feature type="compositionally biased region" description="Low complexity" evidence="9">
    <location>
        <begin position="232"/>
        <end position="241"/>
    </location>
</feature>
<feature type="region of interest" description="Disordered" evidence="9">
    <location>
        <begin position="216"/>
        <end position="254"/>
    </location>
</feature>
<proteinExistence type="inferred from homology"/>
<organism evidence="12 13">
    <name type="scientific">Bifidobacterium minimum</name>
    <dbReference type="NCBI Taxonomy" id="1693"/>
    <lineage>
        <taxon>Bacteria</taxon>
        <taxon>Bacillati</taxon>
        <taxon>Actinomycetota</taxon>
        <taxon>Actinomycetes</taxon>
        <taxon>Bifidobacteriales</taxon>
        <taxon>Bifidobacteriaceae</taxon>
        <taxon>Bifidobacterium</taxon>
    </lineage>
</organism>
<reference evidence="12 13" key="1">
    <citation type="submission" date="2014-03" db="EMBL/GenBank/DDBJ databases">
        <title>Genomics of Bifidobacteria.</title>
        <authorList>
            <person name="Ventura M."/>
            <person name="Milani C."/>
            <person name="Lugli G.A."/>
        </authorList>
    </citation>
    <scope>NUCLEOTIDE SEQUENCE [LARGE SCALE GENOMIC DNA]</scope>
    <source>
        <strain evidence="12 13">LMG 11592</strain>
    </source>
</reference>
<dbReference type="SUPFAM" id="SSF52540">
    <property type="entry name" value="P-loop containing nucleoside triphosphate hydrolases"/>
    <property type="match status" value="2"/>
</dbReference>
<keyword evidence="8 10" id="KW-0472">Membrane</keyword>
<dbReference type="AlphaFoldDB" id="A0A087BN94"/>
<dbReference type="NCBIfam" id="NF010167">
    <property type="entry name" value="PRK13648.1"/>
    <property type="match status" value="2"/>
</dbReference>
<comment type="subcellular location">
    <subcellularLocation>
        <location evidence="1">Membrane</location>
        <topology evidence="1">Multi-pass membrane protein</topology>
    </subcellularLocation>
</comment>
<dbReference type="PROSITE" id="PS00211">
    <property type="entry name" value="ABC_TRANSPORTER_1"/>
    <property type="match status" value="2"/>
</dbReference>
<gene>
    <name evidence="12" type="ORF">BMIN_0390</name>
</gene>
<evidence type="ECO:0000256" key="9">
    <source>
        <dbReference type="SAM" id="MobiDB-lite"/>
    </source>
</evidence>
<keyword evidence="5" id="KW-0547">Nucleotide-binding</keyword>
<feature type="transmembrane region" description="Helical" evidence="10">
    <location>
        <begin position="570"/>
        <end position="588"/>
    </location>
</feature>
<keyword evidence="4 10" id="KW-0812">Transmembrane</keyword>
<evidence type="ECO:0000256" key="2">
    <source>
        <dbReference type="ARBA" id="ARBA00005417"/>
    </source>
</evidence>
<feature type="region of interest" description="Disordered" evidence="9">
    <location>
        <begin position="280"/>
        <end position="307"/>
    </location>
</feature>
<dbReference type="EC" id="3.6.3.25" evidence="12"/>
<keyword evidence="12" id="KW-0378">Hydrolase</keyword>
<evidence type="ECO:0000256" key="10">
    <source>
        <dbReference type="SAM" id="Phobius"/>
    </source>
</evidence>
<evidence type="ECO:0000313" key="13">
    <source>
        <dbReference type="Proteomes" id="UP000029014"/>
    </source>
</evidence>
<dbReference type="InterPro" id="IPR050095">
    <property type="entry name" value="ECF_ABC_transporter_ATP-bd"/>
</dbReference>
<dbReference type="InterPro" id="IPR003593">
    <property type="entry name" value="AAA+_ATPase"/>
</dbReference>
<feature type="domain" description="ABC transporter" evidence="11">
    <location>
        <begin position="1"/>
        <end position="240"/>
    </location>
</feature>
<evidence type="ECO:0000256" key="3">
    <source>
        <dbReference type="ARBA" id="ARBA00022448"/>
    </source>
</evidence>
<dbReference type="GO" id="GO:0005524">
    <property type="term" value="F:ATP binding"/>
    <property type="evidence" value="ECO:0007669"/>
    <property type="project" value="UniProtKB-KW"/>
</dbReference>
<dbReference type="EMBL" id="JGZD01000009">
    <property type="protein sequence ID" value="KFI72494.1"/>
    <property type="molecule type" value="Genomic_DNA"/>
</dbReference>
<dbReference type="InterPro" id="IPR027417">
    <property type="entry name" value="P-loop_NTPase"/>
</dbReference>
<dbReference type="Pfam" id="PF00005">
    <property type="entry name" value="ABC_tran"/>
    <property type="match status" value="2"/>
</dbReference>
<feature type="compositionally biased region" description="Low complexity" evidence="9">
    <location>
        <begin position="289"/>
        <end position="303"/>
    </location>
</feature>
<protein>
    <submittedName>
        <fullName evidence="12">Cobalt import ATP-binding/permease protein CbiO</fullName>
        <ecNumber evidence="12">3.6.3.25</ecNumber>
    </submittedName>
</protein>
<name>A0A087BN94_9BIFI</name>
<dbReference type="STRING" id="1693.BMIN_0390"/>
<evidence type="ECO:0000256" key="8">
    <source>
        <dbReference type="ARBA" id="ARBA00023136"/>
    </source>
</evidence>
<dbReference type="PANTHER" id="PTHR43553">
    <property type="entry name" value="HEAVY METAL TRANSPORTER"/>
    <property type="match status" value="1"/>
</dbReference>
<dbReference type="CDD" id="cd16914">
    <property type="entry name" value="EcfT"/>
    <property type="match status" value="1"/>
</dbReference>
<comment type="caution">
    <text evidence="12">The sequence shown here is derived from an EMBL/GenBank/DDBJ whole genome shotgun (WGS) entry which is preliminary data.</text>
</comment>
<dbReference type="PANTHER" id="PTHR43553:SF24">
    <property type="entry name" value="ENERGY-COUPLING FACTOR TRANSPORTER ATP-BINDING PROTEIN ECFA1"/>
    <property type="match status" value="1"/>
</dbReference>
<dbReference type="InterPro" id="IPR017871">
    <property type="entry name" value="ABC_transporter-like_CS"/>
</dbReference>
<dbReference type="InterPro" id="IPR015856">
    <property type="entry name" value="ABC_transpr_CbiO/EcfA_su"/>
</dbReference>
<evidence type="ECO:0000313" key="12">
    <source>
        <dbReference type="EMBL" id="KFI72494.1"/>
    </source>
</evidence>
<keyword evidence="13" id="KW-1185">Reference proteome</keyword>
<dbReference type="InterPro" id="IPR003339">
    <property type="entry name" value="ABC/ECF_trnsptr_transmembrane"/>
</dbReference>
<dbReference type="CDD" id="cd03225">
    <property type="entry name" value="ABC_cobalt_CbiO_domain1"/>
    <property type="match status" value="2"/>
</dbReference>
<dbReference type="Proteomes" id="UP000029014">
    <property type="component" value="Unassembled WGS sequence"/>
</dbReference>
<comment type="similarity">
    <text evidence="2">Belongs to the ABC transporter superfamily.</text>
</comment>
<dbReference type="GO" id="GO:0016887">
    <property type="term" value="F:ATP hydrolysis activity"/>
    <property type="evidence" value="ECO:0007669"/>
    <property type="project" value="InterPro"/>
</dbReference>
<evidence type="ECO:0000256" key="1">
    <source>
        <dbReference type="ARBA" id="ARBA00004141"/>
    </source>
</evidence>
<dbReference type="GO" id="GO:0043190">
    <property type="term" value="C:ATP-binding cassette (ABC) transporter complex"/>
    <property type="evidence" value="ECO:0007669"/>
    <property type="project" value="TreeGrafter"/>
</dbReference>
<evidence type="ECO:0000256" key="5">
    <source>
        <dbReference type="ARBA" id="ARBA00022741"/>
    </source>
</evidence>
<dbReference type="eggNOG" id="COG1129">
    <property type="taxonomic scope" value="Bacteria"/>
</dbReference>
<keyword evidence="7 10" id="KW-1133">Transmembrane helix</keyword>
<dbReference type="Pfam" id="PF02361">
    <property type="entry name" value="CbiQ"/>
    <property type="match status" value="1"/>
</dbReference>
<accession>A0A087BN94</accession>
<dbReference type="SMART" id="SM00382">
    <property type="entry name" value="AAA"/>
    <property type="match status" value="2"/>
</dbReference>
<keyword evidence="6 12" id="KW-0067">ATP-binding</keyword>
<evidence type="ECO:0000256" key="7">
    <source>
        <dbReference type="ARBA" id="ARBA00022989"/>
    </source>
</evidence>
<sequence length="794" mass="84463">MTLARVRLSYDAGRTWAVDGVDLSITRGQRICLVGPNGSGKSTLARIMSGLAAPDEGVVTLLGLTVRDHDGVHPERYRRARRSIGAVFQNPEDQIVTTVVADDVAFGPENLAMPRSVMGTRVDSALAAVGLSGHEASDPTRMSGGQQQRVAIAGTLSMGPDMIVFDEPTAMLDVDSRRSVLRILDSLQKRGTTIIHVTHHHDETRHADRVIRMEHGRIVSDSPPGEDDRNAAGDTSDVGDVGDVGEAGEAGDVGCAPKTRIHSCSCGGRSCGGTQAKDVQAKDAGHGAGTPDTRTSDTGTSDTGTHDDEPLVFARHLCLRYRDTGRVVLHDVDLDVHAGERVAVTGPNGSGKTTLARLICGFGRAASSGTLMVTGHDMTRKRSRRSRSLRRDVGFVMQHPERQLFADTVRDDVAYGPRNQGLPPAEVADRVDEALAMMGVSSLADRSPFALSGGQQRLVAIAGIIASRPRVLVLDEPTAGLDRIAVARVENLLDMMSENGVAVILITHERSQIRKASRVVTLPGNEGATGGSGRNPSHNRPAPLERMDSRVKLLSALPLMFTAFSITNPMQLALTTVLTALLVTLSGVPARRLGRSIRAFLVLFAVTGLLNVLVIRTGTTLLAWGPLVVTDEGLRTAVLYSCRFALVIVIGALVLLTTTPTRITDAVGSLLSPWKRLGIHTDALALVLSLALRFLPTLGEETRSIIDAQSARGGDVGSGSPGRRIRALVAITIPVFAGTLRHADNLSLALDARCYEADGKRTHWRAMSIGAMDVVAIIVSVLYVIALIVLGVAF</sequence>
<feature type="domain" description="ABC transporter" evidence="11">
    <location>
        <begin position="314"/>
        <end position="549"/>
    </location>
</feature>
<evidence type="ECO:0000259" key="11">
    <source>
        <dbReference type="PROSITE" id="PS50893"/>
    </source>
</evidence>
<evidence type="ECO:0000256" key="4">
    <source>
        <dbReference type="ARBA" id="ARBA00022692"/>
    </source>
</evidence>
<dbReference type="InterPro" id="IPR003439">
    <property type="entry name" value="ABC_transporter-like_ATP-bd"/>
</dbReference>
<keyword evidence="3" id="KW-0813">Transport</keyword>
<dbReference type="PROSITE" id="PS50893">
    <property type="entry name" value="ABC_TRANSPORTER_2"/>
    <property type="match status" value="2"/>
</dbReference>
<feature type="transmembrane region" description="Helical" evidence="10">
    <location>
        <begin position="600"/>
        <end position="625"/>
    </location>
</feature>